<dbReference type="Proteomes" id="UP000070444">
    <property type="component" value="Unassembled WGS sequence"/>
</dbReference>
<evidence type="ECO:0000256" key="1">
    <source>
        <dbReference type="SAM" id="Phobius"/>
    </source>
</evidence>
<feature type="transmembrane region" description="Helical" evidence="1">
    <location>
        <begin position="48"/>
        <end position="73"/>
    </location>
</feature>
<gene>
    <name evidence="2" type="ORF">CONCODRAFT_13772</name>
</gene>
<evidence type="ECO:0000313" key="2">
    <source>
        <dbReference type="EMBL" id="KXN64870.1"/>
    </source>
</evidence>
<evidence type="ECO:0008006" key="4">
    <source>
        <dbReference type="Google" id="ProtNLM"/>
    </source>
</evidence>
<proteinExistence type="predicted"/>
<keyword evidence="1" id="KW-0812">Transmembrane</keyword>
<accession>A0A137NQC2</accession>
<keyword evidence="3" id="KW-1185">Reference proteome</keyword>
<keyword evidence="1" id="KW-1133">Transmembrane helix</keyword>
<sequence>MIIWLLVAFILYLLLWGQILYHVLNNNINVSIIEIFCLASKKPACKPFYLTILICTTATYIITIISYISIIVFSCKQCLKQLDLNLDKSTVYRECRTIIFKSLFFLIPYMLIYSGRIYCWFYELITGEARTWTMEYISIIQQSTCVVVNCLTVLYMNNDINKDFVGIIVKFKQVVRW</sequence>
<organism evidence="2 3">
    <name type="scientific">Conidiobolus coronatus (strain ATCC 28846 / CBS 209.66 / NRRL 28638)</name>
    <name type="common">Delacroixia coronata</name>
    <dbReference type="NCBI Taxonomy" id="796925"/>
    <lineage>
        <taxon>Eukaryota</taxon>
        <taxon>Fungi</taxon>
        <taxon>Fungi incertae sedis</taxon>
        <taxon>Zoopagomycota</taxon>
        <taxon>Entomophthoromycotina</taxon>
        <taxon>Entomophthoromycetes</taxon>
        <taxon>Entomophthorales</taxon>
        <taxon>Ancylistaceae</taxon>
        <taxon>Conidiobolus</taxon>
    </lineage>
</organism>
<feature type="transmembrane region" description="Helical" evidence="1">
    <location>
        <begin position="98"/>
        <end position="116"/>
    </location>
</feature>
<dbReference type="AlphaFoldDB" id="A0A137NQC2"/>
<feature type="transmembrane region" description="Helical" evidence="1">
    <location>
        <begin position="136"/>
        <end position="156"/>
    </location>
</feature>
<dbReference type="EMBL" id="KQ965103">
    <property type="protein sequence ID" value="KXN64870.1"/>
    <property type="molecule type" value="Genomic_DNA"/>
</dbReference>
<reference evidence="2 3" key="1">
    <citation type="journal article" date="2015" name="Genome Biol. Evol.">
        <title>Phylogenomic analyses indicate that early fungi evolved digesting cell walls of algal ancestors of land plants.</title>
        <authorList>
            <person name="Chang Y."/>
            <person name="Wang S."/>
            <person name="Sekimoto S."/>
            <person name="Aerts A.L."/>
            <person name="Choi C."/>
            <person name="Clum A."/>
            <person name="LaButti K.M."/>
            <person name="Lindquist E.A."/>
            <person name="Yee Ngan C."/>
            <person name="Ohm R.A."/>
            <person name="Salamov A.A."/>
            <person name="Grigoriev I.V."/>
            <person name="Spatafora J.W."/>
            <person name="Berbee M.L."/>
        </authorList>
    </citation>
    <scope>NUCLEOTIDE SEQUENCE [LARGE SCALE GENOMIC DNA]</scope>
    <source>
        <strain evidence="2 3">NRRL 28638</strain>
    </source>
</reference>
<evidence type="ECO:0000313" key="3">
    <source>
        <dbReference type="Proteomes" id="UP000070444"/>
    </source>
</evidence>
<name>A0A137NQC2_CONC2</name>
<protein>
    <recommendedName>
        <fullName evidence="4">G-protein coupled receptors family 1 profile domain-containing protein</fullName>
    </recommendedName>
</protein>
<keyword evidence="1" id="KW-0472">Membrane</keyword>